<dbReference type="Gene3D" id="3.20.20.100">
    <property type="entry name" value="NADP-dependent oxidoreductase domain"/>
    <property type="match status" value="1"/>
</dbReference>
<dbReference type="InterPro" id="IPR023210">
    <property type="entry name" value="NADP_OxRdtase_dom"/>
</dbReference>
<dbReference type="PIRSF" id="PIRSF000097">
    <property type="entry name" value="AKR"/>
    <property type="match status" value="1"/>
</dbReference>
<sequence>MRIPVTTLNDGYDFPLLGLGTYKLRGDEAERIVRTAIELGYRHIDTAALYENEVEVGRAINAAIAAGDVRREELFITTKLANDDQHRAAEAYQESLRRLDLEFIDLYLVHWPMPQRGTYVSAFEQIAQLQGMGQLQSVGVANFYEELLDELINETGVTPVLNQVELHLGFTQPELRAYHDEHDIVTEAWAPLARGENFDAPELVAVADRYGVTPAQVALAYLLRMGCSVVPKTANPQRLVENLAAVDVELGDDDVEALDAVTGERLWGNPRTFPD</sequence>
<evidence type="ECO:0000256" key="1">
    <source>
        <dbReference type="ARBA" id="ARBA00007905"/>
    </source>
</evidence>
<dbReference type="InterPro" id="IPR020471">
    <property type="entry name" value="AKR"/>
</dbReference>
<evidence type="ECO:0000256" key="5">
    <source>
        <dbReference type="PIRSR" id="PIRSR000097-2"/>
    </source>
</evidence>
<evidence type="ECO:0000256" key="2">
    <source>
        <dbReference type="ARBA" id="ARBA00022857"/>
    </source>
</evidence>
<dbReference type="InterPro" id="IPR018170">
    <property type="entry name" value="Aldo/ket_reductase_CS"/>
</dbReference>
<dbReference type="OrthoDB" id="9804790at2"/>
<dbReference type="SUPFAM" id="SSF51430">
    <property type="entry name" value="NAD(P)-linked oxidoreductase"/>
    <property type="match status" value="1"/>
</dbReference>
<keyword evidence="2" id="KW-0521">NADP</keyword>
<accession>A0A1Q2HV44</accession>
<dbReference type="InterPro" id="IPR036812">
    <property type="entry name" value="NAD(P)_OxRdtase_dom_sf"/>
</dbReference>
<proteinExistence type="inferred from homology"/>
<feature type="site" description="Lowers pKa of active site Tyr" evidence="6">
    <location>
        <position position="79"/>
    </location>
</feature>
<dbReference type="EC" id="1.-.-.-" evidence="8"/>
<dbReference type="KEGG" id="cgv:CGLAU_03450"/>
<feature type="active site" description="Proton donor" evidence="4">
    <location>
        <position position="50"/>
    </location>
</feature>
<evidence type="ECO:0000313" key="9">
    <source>
        <dbReference type="Proteomes" id="UP000217209"/>
    </source>
</evidence>
<evidence type="ECO:0000313" key="8">
    <source>
        <dbReference type="EMBL" id="AQQ14670.1"/>
    </source>
</evidence>
<dbReference type="CDD" id="cd19071">
    <property type="entry name" value="AKR_AKR1-5-like"/>
    <property type="match status" value="1"/>
</dbReference>
<name>A0A1Q2HV44_9CORY</name>
<feature type="binding site" evidence="5">
    <location>
        <position position="110"/>
    </location>
    <ligand>
        <name>substrate</name>
    </ligand>
</feature>
<keyword evidence="9" id="KW-1185">Reference proteome</keyword>
<evidence type="ECO:0000259" key="7">
    <source>
        <dbReference type="Pfam" id="PF00248"/>
    </source>
</evidence>
<evidence type="ECO:0000256" key="6">
    <source>
        <dbReference type="PIRSR" id="PIRSR000097-3"/>
    </source>
</evidence>
<feature type="domain" description="NADP-dependent oxidoreductase" evidence="7">
    <location>
        <begin position="17"/>
        <end position="261"/>
    </location>
</feature>
<dbReference type="Pfam" id="PF00248">
    <property type="entry name" value="Aldo_ket_red"/>
    <property type="match status" value="1"/>
</dbReference>
<dbReference type="Proteomes" id="UP000217209">
    <property type="component" value="Chromosome"/>
</dbReference>
<dbReference type="PANTHER" id="PTHR43827:SF3">
    <property type="entry name" value="NADP-DEPENDENT OXIDOREDUCTASE DOMAIN-CONTAINING PROTEIN"/>
    <property type="match status" value="1"/>
</dbReference>
<gene>
    <name evidence="8" type="ORF">CGLAU_03450</name>
</gene>
<protein>
    <submittedName>
        <fullName evidence="8">Putative oxidoreductase</fullName>
        <ecNumber evidence="8">1.-.-.-</ecNumber>
    </submittedName>
</protein>
<dbReference type="GO" id="GO:0016616">
    <property type="term" value="F:oxidoreductase activity, acting on the CH-OH group of donors, NAD or NADP as acceptor"/>
    <property type="evidence" value="ECO:0007669"/>
    <property type="project" value="UniProtKB-ARBA"/>
</dbReference>
<comment type="similarity">
    <text evidence="1">Belongs to the aldo/keto reductase family.</text>
</comment>
<keyword evidence="3 8" id="KW-0560">Oxidoreductase</keyword>
<dbReference type="AlphaFoldDB" id="A0A1Q2HV44"/>
<dbReference type="RefSeq" id="WP_095659481.1">
    <property type="nucleotide sequence ID" value="NZ_CP019688.1"/>
</dbReference>
<reference evidence="8 9" key="1">
    <citation type="submission" date="2016-12" db="EMBL/GenBank/DDBJ databases">
        <authorList>
            <person name="Song W.-J."/>
            <person name="Kurnit D.M."/>
        </authorList>
    </citation>
    <scope>NUCLEOTIDE SEQUENCE [LARGE SCALE GENOMIC DNA]</scope>
    <source>
        <strain evidence="8 9">DSM 30827</strain>
    </source>
</reference>
<evidence type="ECO:0000256" key="4">
    <source>
        <dbReference type="PIRSR" id="PIRSR000097-1"/>
    </source>
</evidence>
<dbReference type="PROSITE" id="PS00063">
    <property type="entry name" value="ALDOKETO_REDUCTASE_3"/>
    <property type="match status" value="1"/>
</dbReference>
<organism evidence="8 9">
    <name type="scientific">Corynebacterium glaucum</name>
    <dbReference type="NCBI Taxonomy" id="187491"/>
    <lineage>
        <taxon>Bacteria</taxon>
        <taxon>Bacillati</taxon>
        <taxon>Actinomycetota</taxon>
        <taxon>Actinomycetes</taxon>
        <taxon>Mycobacteriales</taxon>
        <taxon>Corynebacteriaceae</taxon>
        <taxon>Corynebacterium</taxon>
    </lineage>
</organism>
<dbReference type="PANTHER" id="PTHR43827">
    <property type="entry name" value="2,5-DIKETO-D-GLUCONIC ACID REDUCTASE"/>
    <property type="match status" value="1"/>
</dbReference>
<dbReference type="PROSITE" id="PS00798">
    <property type="entry name" value="ALDOKETO_REDUCTASE_1"/>
    <property type="match status" value="1"/>
</dbReference>
<evidence type="ECO:0000256" key="3">
    <source>
        <dbReference type="ARBA" id="ARBA00023002"/>
    </source>
</evidence>
<dbReference type="FunFam" id="3.20.20.100:FF:000002">
    <property type="entry name" value="2,5-diketo-D-gluconic acid reductase A"/>
    <property type="match status" value="1"/>
</dbReference>
<dbReference type="EMBL" id="CP019688">
    <property type="protein sequence ID" value="AQQ14670.1"/>
    <property type="molecule type" value="Genomic_DNA"/>
</dbReference>
<dbReference type="PRINTS" id="PR00069">
    <property type="entry name" value="ALDKETRDTASE"/>
</dbReference>